<evidence type="ECO:0008006" key="4">
    <source>
        <dbReference type="Google" id="ProtNLM"/>
    </source>
</evidence>
<sequence length="183" mass="21577">RRTEARVEELAEAQRRTDERLNSLALKVEQLAEAQKKTEEEIRILVKRVDAIEERLEGISHSVGYSLENRTYTRLPRLLRERYGVEVEGKLVRKYVAVGNKQIQVNIYGYGKKDGRKVLILGECKVRPSKKEIRRFEKYAGKIAEQEEFELFPVMVAHDFPPEIEEFVKHMNIAHFWSYELEE</sequence>
<dbReference type="STRING" id="39841.SAMN05660836_01329"/>
<dbReference type="AlphaFoldDB" id="A0A1I4TBU8"/>
<name>A0A1I4TBU8_9BACT</name>
<dbReference type="RefSeq" id="WP_093394438.1">
    <property type="nucleotide sequence ID" value="NZ_FOUU01000003.1"/>
</dbReference>
<dbReference type="Proteomes" id="UP000199611">
    <property type="component" value="Unassembled WGS sequence"/>
</dbReference>
<feature type="coiled-coil region" evidence="1">
    <location>
        <begin position="21"/>
        <end position="55"/>
    </location>
</feature>
<dbReference type="PANTHER" id="PTHR38753">
    <property type="entry name" value="SLR1441 PROTEIN"/>
    <property type="match status" value="1"/>
</dbReference>
<keyword evidence="1" id="KW-0175">Coiled coil</keyword>
<gene>
    <name evidence="2" type="ORF">SAMN05660836_01329</name>
</gene>
<evidence type="ECO:0000313" key="2">
    <source>
        <dbReference type="EMBL" id="SFM74083.1"/>
    </source>
</evidence>
<dbReference type="EMBL" id="FOUU01000003">
    <property type="protein sequence ID" value="SFM74083.1"/>
    <property type="molecule type" value="Genomic_DNA"/>
</dbReference>
<keyword evidence="3" id="KW-1185">Reference proteome</keyword>
<reference evidence="2 3" key="1">
    <citation type="submission" date="2016-10" db="EMBL/GenBank/DDBJ databases">
        <authorList>
            <person name="de Groot N.N."/>
        </authorList>
    </citation>
    <scope>NUCLEOTIDE SEQUENCE [LARGE SCALE GENOMIC DNA]</scope>
    <source>
        <strain evidence="2 3">DSM 9990</strain>
    </source>
</reference>
<proteinExistence type="predicted"/>
<dbReference type="PANTHER" id="PTHR38753:SF1">
    <property type="entry name" value="SLR1441 PROTEIN"/>
    <property type="match status" value="1"/>
</dbReference>
<feature type="non-terminal residue" evidence="2">
    <location>
        <position position="1"/>
    </location>
</feature>
<accession>A0A1I4TBU8</accession>
<evidence type="ECO:0000256" key="1">
    <source>
        <dbReference type="SAM" id="Coils"/>
    </source>
</evidence>
<evidence type="ECO:0000313" key="3">
    <source>
        <dbReference type="Proteomes" id="UP000199611"/>
    </source>
</evidence>
<dbReference type="SUPFAM" id="SSF57997">
    <property type="entry name" value="Tropomyosin"/>
    <property type="match status" value="1"/>
</dbReference>
<protein>
    <recommendedName>
        <fullName evidence="4">Chordopoxvirus fusion protein</fullName>
    </recommendedName>
</protein>
<organism evidence="2 3">
    <name type="scientific">Thermodesulforhabdus norvegica</name>
    <dbReference type="NCBI Taxonomy" id="39841"/>
    <lineage>
        <taxon>Bacteria</taxon>
        <taxon>Pseudomonadati</taxon>
        <taxon>Thermodesulfobacteriota</taxon>
        <taxon>Syntrophobacteria</taxon>
        <taxon>Syntrophobacterales</taxon>
        <taxon>Thermodesulforhabdaceae</taxon>
        <taxon>Thermodesulforhabdus</taxon>
    </lineage>
</organism>